<dbReference type="Proteomes" id="UP000732380">
    <property type="component" value="Unassembled WGS sequence"/>
</dbReference>
<feature type="region of interest" description="Disordered" evidence="1">
    <location>
        <begin position="1"/>
        <end position="221"/>
    </location>
</feature>
<feature type="compositionally biased region" description="Basic and acidic residues" evidence="1">
    <location>
        <begin position="533"/>
        <end position="543"/>
    </location>
</feature>
<keyword evidence="2" id="KW-0812">Transmembrane</keyword>
<evidence type="ECO:0008006" key="5">
    <source>
        <dbReference type="Google" id="ProtNLM"/>
    </source>
</evidence>
<feature type="compositionally biased region" description="Acidic residues" evidence="1">
    <location>
        <begin position="768"/>
        <end position="777"/>
    </location>
</feature>
<evidence type="ECO:0000256" key="2">
    <source>
        <dbReference type="SAM" id="Phobius"/>
    </source>
</evidence>
<feature type="compositionally biased region" description="Low complexity" evidence="1">
    <location>
        <begin position="52"/>
        <end position="67"/>
    </location>
</feature>
<sequence>MDSSAPSHRRPRSESQLSAADRSFAARRASLQSHGHGQETPAESDDPAGEDLGSPSSGPSRPSWLSRMSFRRSPTPAGSEARPAESITVASDERPQRPSIRIRRSSVGLTGGQQQQSHQQDTITPAEPEHDNTQDYFAGGRPRSFSQPGAAPPAATDATGRVRHLRRAQPQISLPRLTEEGTRPSMAELGLAGRRNSPPHSGAGAPSSARAIHGRSSSAGDVRFDDVEAQSHARSVAPKRSIVGRIFRPGSRASFVTAQSHLSNGDESRHSKHSKQSKNSRHTDEYNEELVDWLDIIDPEVQTLSTLTNVQNSLFVPDLGSWVNRRPAYVLSQPDGPAPAPRPVPFEAAQPPDEPTIPEQPDDQQDGLSPGPRAEIPSGPRMRRTTTITSQLSESHYAALPHGETLEGWSADEKRELDDHVRHMLHSRRSKFKRQMKGFGQYVRRPLGFFVTLYATLITLFGLAWVLFLIGWIYVGEQQVYAIHIIDSVLVALFAIMGDGLAPFRAVDTYHMVFIARYARIIAKAKKRAAKQSEARGVKEAKEGVLQSDSDGFQGEQHAVDQGEVSGNSGGSYGHSNMSVPQITVHEPAPDAANTTNNMAIANNADASELEPENDPSDLEDTKSLSSSILSLQEDYLTPPQRASLAHHQKKLAKSHSFYKPHETFTHHAFPLGHLMAIIILLDFHSCLQISLGATTWGIDYHHRPFAITTVILCVSITCNLTAGLVIMFGDRKTRKKDVVDLLDRQALTGDAMKKVERKRHRGREGQEGDEVQEGES</sequence>
<feature type="compositionally biased region" description="Basic residues" evidence="1">
    <location>
        <begin position="270"/>
        <end position="280"/>
    </location>
</feature>
<evidence type="ECO:0000313" key="3">
    <source>
        <dbReference type="EMBL" id="KAG6109623.1"/>
    </source>
</evidence>
<feature type="compositionally biased region" description="Low complexity" evidence="1">
    <location>
        <begin position="18"/>
        <end position="30"/>
    </location>
</feature>
<reference evidence="3 4" key="1">
    <citation type="journal article" date="2020" name="bioRxiv">
        <title>Whole genome comparisons of ergot fungi reveals the divergence and evolution of species within the genus Claviceps are the result of varying mechanisms driving genome evolution and host range expansion.</title>
        <authorList>
            <person name="Wyka S.A."/>
            <person name="Mondo S.J."/>
            <person name="Liu M."/>
            <person name="Dettman J."/>
            <person name="Nalam V."/>
            <person name="Broders K.D."/>
        </authorList>
    </citation>
    <scope>NUCLEOTIDE SEQUENCE [LARGE SCALE GENOMIC DNA]</scope>
    <source>
        <strain evidence="3 4">LM576</strain>
    </source>
</reference>
<proteinExistence type="predicted"/>
<protein>
    <recommendedName>
        <fullName evidence="5">Integral membrane protein</fullName>
    </recommendedName>
</protein>
<comment type="caution">
    <text evidence="3">The sequence shown here is derived from an EMBL/GenBank/DDBJ whole genome shotgun (WGS) entry which is preliminary data.</text>
</comment>
<keyword evidence="2" id="KW-1133">Transmembrane helix</keyword>
<evidence type="ECO:0000313" key="4">
    <source>
        <dbReference type="Proteomes" id="UP000732380"/>
    </source>
</evidence>
<dbReference type="InterPro" id="IPR021369">
    <property type="entry name" value="DUF2985"/>
</dbReference>
<feature type="region of interest" description="Disordered" evidence="1">
    <location>
        <begin position="533"/>
        <end position="554"/>
    </location>
</feature>
<name>A0A9P7PY34_9HYPO</name>
<feature type="transmembrane region" description="Helical" evidence="2">
    <location>
        <begin position="481"/>
        <end position="502"/>
    </location>
</feature>
<feature type="compositionally biased region" description="Low complexity" evidence="1">
    <location>
        <begin position="198"/>
        <end position="211"/>
    </location>
</feature>
<evidence type="ECO:0000256" key="1">
    <source>
        <dbReference type="SAM" id="MobiDB-lite"/>
    </source>
</evidence>
<keyword evidence="4" id="KW-1185">Reference proteome</keyword>
<feature type="region of interest" description="Disordered" evidence="1">
    <location>
        <begin position="257"/>
        <end position="284"/>
    </location>
</feature>
<keyword evidence="2" id="KW-0472">Membrane</keyword>
<feature type="region of interest" description="Disordered" evidence="1">
    <location>
        <begin position="754"/>
        <end position="777"/>
    </location>
</feature>
<dbReference type="AlphaFoldDB" id="A0A9P7PY34"/>
<feature type="compositionally biased region" description="Low complexity" evidence="1">
    <location>
        <begin position="148"/>
        <end position="159"/>
    </location>
</feature>
<feature type="transmembrane region" description="Helical" evidence="2">
    <location>
        <begin position="447"/>
        <end position="475"/>
    </location>
</feature>
<dbReference type="PANTHER" id="PTHR35872">
    <property type="entry name" value="INTEGRAL MEMBRANE PROTEIN (AFU_ORTHOLOGUE AFUA_5G07110)"/>
    <property type="match status" value="1"/>
</dbReference>
<organism evidence="3 4">
    <name type="scientific">Claviceps humidiphila</name>
    <dbReference type="NCBI Taxonomy" id="1294629"/>
    <lineage>
        <taxon>Eukaryota</taxon>
        <taxon>Fungi</taxon>
        <taxon>Dikarya</taxon>
        <taxon>Ascomycota</taxon>
        <taxon>Pezizomycotina</taxon>
        <taxon>Sordariomycetes</taxon>
        <taxon>Hypocreomycetidae</taxon>
        <taxon>Hypocreales</taxon>
        <taxon>Clavicipitaceae</taxon>
        <taxon>Claviceps</taxon>
    </lineage>
</organism>
<accession>A0A9P7PY34</accession>
<feature type="transmembrane region" description="Helical" evidence="2">
    <location>
        <begin position="705"/>
        <end position="729"/>
    </location>
</feature>
<dbReference type="EMBL" id="SRQM01000475">
    <property type="protein sequence ID" value="KAG6109623.1"/>
    <property type="molecule type" value="Genomic_DNA"/>
</dbReference>
<feature type="transmembrane region" description="Helical" evidence="2">
    <location>
        <begin position="675"/>
        <end position="699"/>
    </location>
</feature>
<gene>
    <name evidence="3" type="ORF">E4U13_005730</name>
</gene>
<feature type="region of interest" description="Disordered" evidence="1">
    <location>
        <begin position="330"/>
        <end position="383"/>
    </location>
</feature>
<dbReference type="PANTHER" id="PTHR35872:SF2">
    <property type="entry name" value="INTEGRAL MEMBRANE PROTEIN (AFU_ORTHOLOGUE AFUA_5G07110)"/>
    <property type="match status" value="1"/>
</dbReference>
<dbReference type="Pfam" id="PF11204">
    <property type="entry name" value="DUF2985"/>
    <property type="match status" value="1"/>
</dbReference>